<sequence length="143" mass="15386">MQLYDIPTNVWTSTTTIPLPLNHQNAAVGYGKIFLLGGLAVAPDGAWRAVPDSWVYDPHKHIWSSITPMPNGTARRSAAMGTCGSKVYLAGGMAILDVPNGGHQDSVDTVLIFDTITYTWHTPHGRLHEGRDHAGAAAVDDKI</sequence>
<dbReference type="SUPFAM" id="SSF117281">
    <property type="entry name" value="Kelch motif"/>
    <property type="match status" value="1"/>
</dbReference>
<dbReference type="PANTHER" id="PTHR45632:SF26">
    <property type="entry name" value="BTB DOMAIN-CONTAINING PROTEIN"/>
    <property type="match status" value="1"/>
</dbReference>
<dbReference type="Pfam" id="PF01344">
    <property type="entry name" value="Kelch_1"/>
    <property type="match status" value="1"/>
</dbReference>
<accession>A0A8H4TBP4</accession>
<evidence type="ECO:0000313" key="1">
    <source>
        <dbReference type="EMBL" id="KAF4954906.1"/>
    </source>
</evidence>
<comment type="caution">
    <text evidence="1">The sequence shown here is derived from an EMBL/GenBank/DDBJ whole genome shotgun (WGS) entry which is preliminary data.</text>
</comment>
<dbReference type="Gene3D" id="2.120.10.80">
    <property type="entry name" value="Kelch-type beta propeller"/>
    <property type="match status" value="1"/>
</dbReference>
<organism evidence="1 2">
    <name type="scientific">Fusarium sarcochroum</name>
    <dbReference type="NCBI Taxonomy" id="1208366"/>
    <lineage>
        <taxon>Eukaryota</taxon>
        <taxon>Fungi</taxon>
        <taxon>Dikarya</taxon>
        <taxon>Ascomycota</taxon>
        <taxon>Pezizomycotina</taxon>
        <taxon>Sordariomycetes</taxon>
        <taxon>Hypocreomycetidae</taxon>
        <taxon>Hypocreales</taxon>
        <taxon>Nectriaceae</taxon>
        <taxon>Fusarium</taxon>
        <taxon>Fusarium lateritium species complex</taxon>
    </lineage>
</organism>
<evidence type="ECO:0000313" key="2">
    <source>
        <dbReference type="Proteomes" id="UP000622797"/>
    </source>
</evidence>
<reference evidence="1" key="1">
    <citation type="journal article" date="2020" name="BMC Genomics">
        <title>Correction to: Identification and distribution of gene clusters required for synthesis of sphingolipid metabolism inhibitors in diverse species of the filamentous fungus Fusarium.</title>
        <authorList>
            <person name="Kim H.S."/>
            <person name="Lohmar J.M."/>
            <person name="Busman M."/>
            <person name="Brown D.W."/>
            <person name="Naumann T.A."/>
            <person name="Divon H.H."/>
            <person name="Lysoe E."/>
            <person name="Uhlig S."/>
            <person name="Proctor R.H."/>
        </authorList>
    </citation>
    <scope>NUCLEOTIDE SEQUENCE</scope>
    <source>
        <strain evidence="1">NRRL 20472</strain>
    </source>
</reference>
<dbReference type="EMBL" id="JABEXW010000797">
    <property type="protein sequence ID" value="KAF4954906.1"/>
    <property type="molecule type" value="Genomic_DNA"/>
</dbReference>
<dbReference type="AlphaFoldDB" id="A0A8H4TBP4"/>
<dbReference type="InterPro" id="IPR006652">
    <property type="entry name" value="Kelch_1"/>
</dbReference>
<dbReference type="PANTHER" id="PTHR45632">
    <property type="entry name" value="LD33804P"/>
    <property type="match status" value="1"/>
</dbReference>
<dbReference type="Proteomes" id="UP000622797">
    <property type="component" value="Unassembled WGS sequence"/>
</dbReference>
<dbReference type="InterPro" id="IPR015915">
    <property type="entry name" value="Kelch-typ_b-propeller"/>
</dbReference>
<protein>
    <recommendedName>
        <fullName evidence="3">Galactose oxidase</fullName>
    </recommendedName>
</protein>
<reference evidence="1" key="2">
    <citation type="submission" date="2020-05" db="EMBL/GenBank/DDBJ databases">
        <authorList>
            <person name="Kim H.-S."/>
            <person name="Proctor R.H."/>
            <person name="Brown D.W."/>
        </authorList>
    </citation>
    <scope>NUCLEOTIDE SEQUENCE</scope>
    <source>
        <strain evidence="1">NRRL 20472</strain>
    </source>
</reference>
<dbReference type="OrthoDB" id="45365at2759"/>
<name>A0A8H4TBP4_9HYPO</name>
<evidence type="ECO:0008006" key="3">
    <source>
        <dbReference type="Google" id="ProtNLM"/>
    </source>
</evidence>
<dbReference type="Pfam" id="PF07646">
    <property type="entry name" value="Kelch_2"/>
    <property type="match status" value="1"/>
</dbReference>
<dbReference type="InterPro" id="IPR011498">
    <property type="entry name" value="Kelch_2"/>
</dbReference>
<proteinExistence type="predicted"/>
<keyword evidence="2" id="KW-1185">Reference proteome</keyword>
<gene>
    <name evidence="1" type="ORF">FSARC_11992</name>
</gene>